<keyword evidence="2" id="KW-1185">Reference proteome</keyword>
<accession>A0A161X960</accession>
<dbReference type="Proteomes" id="UP000076512">
    <property type="component" value="Unassembled WGS sequence"/>
</dbReference>
<dbReference type="AlphaFoldDB" id="A0A161X960"/>
<evidence type="ECO:0000313" key="1">
    <source>
        <dbReference type="EMBL" id="KZM69618.1"/>
    </source>
</evidence>
<organism evidence="1 2">
    <name type="scientific">Nocardia terpenica</name>
    <dbReference type="NCBI Taxonomy" id="455432"/>
    <lineage>
        <taxon>Bacteria</taxon>
        <taxon>Bacillati</taxon>
        <taxon>Actinomycetota</taxon>
        <taxon>Actinomycetes</taxon>
        <taxon>Mycobacteriales</taxon>
        <taxon>Nocardiaceae</taxon>
        <taxon>Nocardia</taxon>
    </lineage>
</organism>
<protein>
    <submittedName>
        <fullName evidence="1">Uncharacterized protein</fullName>
    </submittedName>
</protein>
<gene>
    <name evidence="1" type="ORF">AWN90_07505</name>
</gene>
<dbReference type="EMBL" id="LWGR01000019">
    <property type="protein sequence ID" value="KZM69618.1"/>
    <property type="molecule type" value="Genomic_DNA"/>
</dbReference>
<proteinExistence type="predicted"/>
<name>A0A161X960_9NOCA</name>
<reference evidence="1 2" key="1">
    <citation type="submission" date="2016-04" db="EMBL/GenBank/DDBJ databases">
        <authorList>
            <person name="Evans L.H."/>
            <person name="Alamgir A."/>
            <person name="Owens N."/>
            <person name="Weber N.D."/>
            <person name="Virtaneva K."/>
            <person name="Barbian K."/>
            <person name="Babar A."/>
            <person name="Rosenke K."/>
        </authorList>
    </citation>
    <scope>NUCLEOTIDE SEQUENCE [LARGE SCALE GENOMIC DNA]</scope>
    <source>
        <strain evidence="1 2">IFM 0406</strain>
    </source>
</reference>
<sequence>MRDVVAELPDLGRVQPGAVARFQAELMAESFGGEVGLGVRMPIGWVAEVVADVDMQVCRVRVGGVDEIDQDAVTRQQALAVIEGQIGGQLRVLPEALDLVWGDMAVDGDVGADTDDGDRAAVGIRIATHIVGGTRVSAAAVGDLGDMPVLGHLLPIGLTQLASVDRLLHLR</sequence>
<evidence type="ECO:0000313" key="2">
    <source>
        <dbReference type="Proteomes" id="UP000076512"/>
    </source>
</evidence>
<comment type="caution">
    <text evidence="1">The sequence shown here is derived from an EMBL/GenBank/DDBJ whole genome shotgun (WGS) entry which is preliminary data.</text>
</comment>